<dbReference type="GO" id="GO:0050660">
    <property type="term" value="F:flavin adenine dinucleotide binding"/>
    <property type="evidence" value="ECO:0007669"/>
    <property type="project" value="InterPro"/>
</dbReference>
<feature type="domain" description="Glucose-methanol-choline oxidoreductase C-terminal" evidence="6">
    <location>
        <begin position="431"/>
        <end position="544"/>
    </location>
</feature>
<reference evidence="7 8" key="1">
    <citation type="submission" date="2013-05" db="EMBL/GenBank/DDBJ databases">
        <title>Genome sequence of Streptomyces sparsogenes DSM 40356.</title>
        <authorList>
            <person name="Coyne S."/>
            <person name="Seebeck F.P."/>
        </authorList>
    </citation>
    <scope>NUCLEOTIDE SEQUENCE [LARGE SCALE GENOMIC DNA]</scope>
    <source>
        <strain evidence="7 8">DSM 40356</strain>
    </source>
</reference>
<keyword evidence="4" id="KW-0560">Oxidoreductase</keyword>
<evidence type="ECO:0000256" key="4">
    <source>
        <dbReference type="ARBA" id="ARBA00023002"/>
    </source>
</evidence>
<comment type="caution">
    <text evidence="7">The sequence shown here is derived from an EMBL/GenBank/DDBJ whole genome shotgun (WGS) entry which is preliminary data.</text>
</comment>
<evidence type="ECO:0000256" key="3">
    <source>
        <dbReference type="ARBA" id="ARBA00022827"/>
    </source>
</evidence>
<evidence type="ECO:0000259" key="5">
    <source>
        <dbReference type="Pfam" id="PF00732"/>
    </source>
</evidence>
<proteinExistence type="inferred from homology"/>
<dbReference type="SUPFAM" id="SSF54373">
    <property type="entry name" value="FAD-linked reductases, C-terminal domain"/>
    <property type="match status" value="1"/>
</dbReference>
<dbReference type="Pfam" id="PF00732">
    <property type="entry name" value="GMC_oxred_N"/>
    <property type="match status" value="1"/>
</dbReference>
<keyword evidence="2" id="KW-0285">Flavoprotein</keyword>
<dbReference type="PANTHER" id="PTHR46056:SF12">
    <property type="entry name" value="LONG-CHAIN-ALCOHOL OXIDASE"/>
    <property type="match status" value="1"/>
</dbReference>
<dbReference type="STRING" id="67365.GCA_001704635_00888"/>
<keyword evidence="3" id="KW-0274">FAD</keyword>
<dbReference type="InterPro" id="IPR007867">
    <property type="entry name" value="GMC_OxRtase_C"/>
</dbReference>
<dbReference type="PANTHER" id="PTHR46056">
    <property type="entry name" value="LONG-CHAIN-ALCOHOL OXIDASE"/>
    <property type="match status" value="1"/>
</dbReference>
<keyword evidence="8" id="KW-1185">Reference proteome</keyword>
<gene>
    <name evidence="7" type="ORF">SPAR_02031</name>
</gene>
<dbReference type="SUPFAM" id="SSF51905">
    <property type="entry name" value="FAD/NAD(P)-binding domain"/>
    <property type="match status" value="1"/>
</dbReference>
<feature type="domain" description="Glucose-methanol-choline oxidoreductase N-terminal" evidence="5">
    <location>
        <begin position="123"/>
        <end position="327"/>
    </location>
</feature>
<dbReference type="Proteomes" id="UP000186168">
    <property type="component" value="Unassembled WGS sequence"/>
</dbReference>
<evidence type="ECO:0000313" key="7">
    <source>
        <dbReference type="EMBL" id="OMI41204.1"/>
    </source>
</evidence>
<accession>A0A1R1SSE0</accession>
<organism evidence="7 8">
    <name type="scientific">Streptomyces sparsogenes DSM 40356</name>
    <dbReference type="NCBI Taxonomy" id="1331668"/>
    <lineage>
        <taxon>Bacteria</taxon>
        <taxon>Bacillati</taxon>
        <taxon>Actinomycetota</taxon>
        <taxon>Actinomycetes</taxon>
        <taxon>Kitasatosporales</taxon>
        <taxon>Streptomycetaceae</taxon>
        <taxon>Streptomyces</taxon>
    </lineage>
</organism>
<evidence type="ECO:0000256" key="1">
    <source>
        <dbReference type="ARBA" id="ARBA00010790"/>
    </source>
</evidence>
<protein>
    <submittedName>
        <fullName evidence="7">Glucose-methanol-choline oxidoreductase</fullName>
    </submittedName>
</protein>
<dbReference type="InterPro" id="IPR000172">
    <property type="entry name" value="GMC_OxRdtase_N"/>
</dbReference>
<dbReference type="AlphaFoldDB" id="A0A1R1SSE0"/>
<dbReference type="GeneID" id="96746028"/>
<dbReference type="RefSeq" id="WP_079151189.1">
    <property type="nucleotide sequence ID" value="NZ_ASQP01000033.1"/>
</dbReference>
<evidence type="ECO:0000259" key="6">
    <source>
        <dbReference type="Pfam" id="PF05199"/>
    </source>
</evidence>
<dbReference type="GO" id="GO:0016614">
    <property type="term" value="F:oxidoreductase activity, acting on CH-OH group of donors"/>
    <property type="evidence" value="ECO:0007669"/>
    <property type="project" value="InterPro"/>
</dbReference>
<dbReference type="InterPro" id="IPR036188">
    <property type="entry name" value="FAD/NAD-bd_sf"/>
</dbReference>
<comment type="similarity">
    <text evidence="1">Belongs to the GMC oxidoreductase family.</text>
</comment>
<evidence type="ECO:0000256" key="2">
    <source>
        <dbReference type="ARBA" id="ARBA00022630"/>
    </source>
</evidence>
<evidence type="ECO:0000313" key="8">
    <source>
        <dbReference type="Proteomes" id="UP000186168"/>
    </source>
</evidence>
<dbReference type="Pfam" id="PF05199">
    <property type="entry name" value="GMC_oxred_C"/>
    <property type="match status" value="1"/>
</dbReference>
<sequence>MSGKRWWRPATGTLRETLRPQGDVRARNASAWLPHVTRLRSDMRRFEDDDEVDMVVVGCGAGGATFTQRLAHAGWRVVCLEAGPFWDPEHDWVSDEAGSRHLYWNEPRVIGGSHPVPLGANNSGRGVGGSMVHFAGYTPRFHPSDFRTRSQDGVGADWPIRYEQLRPYYERLERELPVAGQYWPWGDPHPHPHAPHPVGGNGEVMLEGCARLGIRARVGPVAIANGRFGNRPHCIYRGFCLQGCKVDAKASPLITHVPDAITHGAEIRDGAMATRVVMDAAGRRATGVAYVREGRERVQRARAVAVAGYSIETPRLLLNSAGPGHPHGLANGHDLVGRYVMVQGAPQTAGRFPDEIRMYKAPPPEVSSEEFYETDPAKPYRRGFSIQTVSPLPITWAEHVAAQGHWGADLRSRMRDYVHWATLGALCEFLPQPDNRVTLADETDRLGLPVARFDHSQCANDDMLMEAAQKVMEDILRAAGAGELMTIGRYAHLVGGCRMGRNPEEGVVDSDLRTFAVPNLFITDGSVLPTQGSANPALTIMALADRAADRLVHGRVPEAPARKAARR</sequence>
<dbReference type="EMBL" id="ASQP01000033">
    <property type="protein sequence ID" value="OMI41204.1"/>
    <property type="molecule type" value="Genomic_DNA"/>
</dbReference>
<dbReference type="Gene3D" id="3.50.50.60">
    <property type="entry name" value="FAD/NAD(P)-binding domain"/>
    <property type="match status" value="2"/>
</dbReference>
<name>A0A1R1SSE0_9ACTN</name>